<protein>
    <submittedName>
        <fullName evidence="3">Uncharacterized protein isoform X1</fullName>
    </submittedName>
</protein>
<accession>A0A6J0T0N1</accession>
<organism evidence="2 3">
    <name type="scientific">Pogona vitticeps</name>
    <name type="common">central bearded dragon</name>
    <dbReference type="NCBI Taxonomy" id="103695"/>
    <lineage>
        <taxon>Eukaryota</taxon>
        <taxon>Metazoa</taxon>
        <taxon>Chordata</taxon>
        <taxon>Craniata</taxon>
        <taxon>Vertebrata</taxon>
        <taxon>Euteleostomi</taxon>
        <taxon>Lepidosauria</taxon>
        <taxon>Squamata</taxon>
        <taxon>Bifurcata</taxon>
        <taxon>Unidentata</taxon>
        <taxon>Episquamata</taxon>
        <taxon>Toxicofera</taxon>
        <taxon>Iguania</taxon>
        <taxon>Acrodonta</taxon>
        <taxon>Agamidae</taxon>
        <taxon>Amphibolurinae</taxon>
        <taxon>Pogona</taxon>
    </lineage>
</organism>
<gene>
    <name evidence="3" type="primary">LOC110075347</name>
</gene>
<evidence type="ECO:0000313" key="3">
    <source>
        <dbReference type="RefSeq" id="XP_020642182.2"/>
    </source>
</evidence>
<dbReference type="KEGG" id="pvt:110075347"/>
<evidence type="ECO:0000256" key="1">
    <source>
        <dbReference type="SAM" id="MobiDB-lite"/>
    </source>
</evidence>
<reference evidence="3" key="1">
    <citation type="submission" date="2025-08" db="UniProtKB">
        <authorList>
            <consortium name="RefSeq"/>
        </authorList>
    </citation>
    <scope>IDENTIFICATION</scope>
</reference>
<dbReference type="InParanoid" id="A0A6J0T0N1"/>
<dbReference type="AlphaFoldDB" id="A0A6J0T0N1"/>
<sequence>MEQSDSSLYSKACLLKDCKLFCCSEKAMDPGQCHLSKSKSRRLTARRRSNSMSMCILPSIPEYPGFQDIKQRNYSRASNFVLQDLGRKRSENLLRLVDQNRNLGHSTDHFTNRQCKTKSSFCDKTLQEYYNEKLMELRNYETNKANGKTKGYVDENQSPNSFSQGLRRRSSCSALIQASHLKLTQDTSDAADQVNEGMTMSSDHQGTDQNCCERTYLESLAMSINTPLQMLVQLK</sequence>
<dbReference type="OrthoDB" id="9215016at2759"/>
<proteinExistence type="predicted"/>
<feature type="region of interest" description="Disordered" evidence="1">
    <location>
        <begin position="148"/>
        <end position="167"/>
    </location>
</feature>
<dbReference type="RefSeq" id="XP_020642182.2">
    <property type="nucleotide sequence ID" value="XM_020786523.2"/>
</dbReference>
<feature type="compositionally biased region" description="Polar residues" evidence="1">
    <location>
        <begin position="155"/>
        <end position="164"/>
    </location>
</feature>
<dbReference type="GeneID" id="110075347"/>
<evidence type="ECO:0000313" key="2">
    <source>
        <dbReference type="Proteomes" id="UP001652642"/>
    </source>
</evidence>
<keyword evidence="2" id="KW-1185">Reference proteome</keyword>
<name>A0A6J0T0N1_9SAUR</name>
<dbReference type="Proteomes" id="UP001652642">
    <property type="component" value="Chromosome 3"/>
</dbReference>